<evidence type="ECO:0000313" key="6">
    <source>
        <dbReference type="EMBL" id="EFJ09540.1"/>
    </source>
</evidence>
<name>D8T1G2_SELML</name>
<protein>
    <submittedName>
        <fullName evidence="6">2-oxoacid-dependent dioxygenase</fullName>
    </submittedName>
</protein>
<organism evidence="7">
    <name type="scientific">Selaginella moellendorffii</name>
    <name type="common">Spikemoss</name>
    <dbReference type="NCBI Taxonomy" id="88036"/>
    <lineage>
        <taxon>Eukaryota</taxon>
        <taxon>Viridiplantae</taxon>
        <taxon>Streptophyta</taxon>
        <taxon>Embryophyta</taxon>
        <taxon>Tracheophyta</taxon>
        <taxon>Lycopodiopsida</taxon>
        <taxon>Selaginellales</taxon>
        <taxon>Selaginellaceae</taxon>
        <taxon>Selaginella</taxon>
    </lineage>
</organism>
<feature type="domain" description="Fe2OG dioxygenase" evidence="5">
    <location>
        <begin position="211"/>
        <end position="314"/>
    </location>
</feature>
<dbReference type="InterPro" id="IPR027443">
    <property type="entry name" value="IPNS-like_sf"/>
</dbReference>
<dbReference type="KEGG" id="smo:SELMODRAFT_453278"/>
<evidence type="ECO:0000256" key="3">
    <source>
        <dbReference type="ARBA" id="ARBA00023004"/>
    </source>
</evidence>
<dbReference type="eggNOG" id="KOG0143">
    <property type="taxonomic scope" value="Eukaryota"/>
</dbReference>
<dbReference type="AlphaFoldDB" id="D8T1G2"/>
<dbReference type="PROSITE" id="PS51471">
    <property type="entry name" value="FE2OG_OXY"/>
    <property type="match status" value="1"/>
</dbReference>
<comment type="similarity">
    <text evidence="1 4">Belongs to the iron/ascorbate-dependent oxidoreductase family.</text>
</comment>
<dbReference type="PANTHER" id="PTHR47991">
    <property type="entry name" value="OXOGLUTARATE/IRON-DEPENDENT DIOXYGENASE"/>
    <property type="match status" value="1"/>
</dbReference>
<keyword evidence="6" id="KW-0223">Dioxygenase</keyword>
<dbReference type="EMBL" id="GL377662">
    <property type="protein sequence ID" value="EFJ09540.1"/>
    <property type="molecule type" value="Genomic_DNA"/>
</dbReference>
<dbReference type="OMA" id="GVYLCKE"/>
<evidence type="ECO:0000256" key="1">
    <source>
        <dbReference type="ARBA" id="ARBA00008056"/>
    </source>
</evidence>
<dbReference type="Gramene" id="EFJ09540">
    <property type="protein sequence ID" value="EFJ09540"/>
    <property type="gene ID" value="SELMODRAFT_453278"/>
</dbReference>
<dbReference type="GO" id="GO:0046872">
    <property type="term" value="F:metal ion binding"/>
    <property type="evidence" value="ECO:0007669"/>
    <property type="project" value="UniProtKB-KW"/>
</dbReference>
<keyword evidence="4" id="KW-0560">Oxidoreductase</keyword>
<keyword evidence="3 4" id="KW-0408">Iron</keyword>
<dbReference type="InterPro" id="IPR005123">
    <property type="entry name" value="Oxoglu/Fe-dep_dioxygenase_dom"/>
</dbReference>
<dbReference type="InterPro" id="IPR050295">
    <property type="entry name" value="Plant_2OG-oxidoreductases"/>
</dbReference>
<dbReference type="Pfam" id="PF14226">
    <property type="entry name" value="DIOX_N"/>
    <property type="match status" value="1"/>
</dbReference>
<gene>
    <name evidence="6" type="ORF">SELMODRAFT_453278</name>
</gene>
<keyword evidence="2 4" id="KW-0479">Metal-binding</keyword>
<dbReference type="SUPFAM" id="SSF51197">
    <property type="entry name" value="Clavaminate synthase-like"/>
    <property type="match status" value="1"/>
</dbReference>
<dbReference type="Gene3D" id="2.60.120.330">
    <property type="entry name" value="B-lactam Antibiotic, Isopenicillin N Synthase, Chain"/>
    <property type="match status" value="1"/>
</dbReference>
<evidence type="ECO:0000259" key="5">
    <source>
        <dbReference type="PROSITE" id="PS51471"/>
    </source>
</evidence>
<evidence type="ECO:0000256" key="4">
    <source>
        <dbReference type="RuleBase" id="RU003682"/>
    </source>
</evidence>
<dbReference type="Pfam" id="PF03171">
    <property type="entry name" value="2OG-FeII_Oxy"/>
    <property type="match status" value="1"/>
</dbReference>
<dbReference type="HOGENOM" id="CLU_010119_16_4_1"/>
<dbReference type="InterPro" id="IPR026992">
    <property type="entry name" value="DIOX_N"/>
</dbReference>
<sequence length="335" mass="38099">MLEYKTGVYLCKELNNGCRSSSTALGCEESGRFGPGQAARHLHPIHRGAPKCRSSRGKLPSLGCWRRLEFERGSNSALVPQIREACVKWGFFQVINHGVLHFLVDEMQSVAREFHALPNEEKMRYFSTDTESRMRYETSFNVTQDKVFSWRDYLHHSCLPLAEMQDLWPDKPASYRYKYLLYSTRVRNLAKFLLELISESLDLPKDYINKAFNGCSRVMVLNFYPACPEPDLVLGIAPHSDPGSITLLLQDHVEGLQVMHDDEWYSVKPIPYSFVVNLGDQTQILSNDKYKSPEHRAVVNSSEDQMSIPGNGESLVCPASKLVEGSPSLCFIRII</sequence>
<dbReference type="Proteomes" id="UP000001514">
    <property type="component" value="Unassembled WGS sequence"/>
</dbReference>
<dbReference type="InParanoid" id="D8T1G2"/>
<dbReference type="GO" id="GO:0051213">
    <property type="term" value="F:dioxygenase activity"/>
    <property type="evidence" value="ECO:0007669"/>
    <property type="project" value="UniProtKB-KW"/>
</dbReference>
<evidence type="ECO:0000313" key="7">
    <source>
        <dbReference type="Proteomes" id="UP000001514"/>
    </source>
</evidence>
<evidence type="ECO:0000256" key="2">
    <source>
        <dbReference type="ARBA" id="ARBA00022723"/>
    </source>
</evidence>
<accession>D8T1G2</accession>
<keyword evidence="7" id="KW-1185">Reference proteome</keyword>
<reference evidence="6 7" key="1">
    <citation type="journal article" date="2011" name="Science">
        <title>The Selaginella genome identifies genetic changes associated with the evolution of vascular plants.</title>
        <authorList>
            <person name="Banks J.A."/>
            <person name="Nishiyama T."/>
            <person name="Hasebe M."/>
            <person name="Bowman J.L."/>
            <person name="Gribskov M."/>
            <person name="dePamphilis C."/>
            <person name="Albert V.A."/>
            <person name="Aono N."/>
            <person name="Aoyama T."/>
            <person name="Ambrose B.A."/>
            <person name="Ashton N.W."/>
            <person name="Axtell M.J."/>
            <person name="Barker E."/>
            <person name="Barker M.S."/>
            <person name="Bennetzen J.L."/>
            <person name="Bonawitz N.D."/>
            <person name="Chapple C."/>
            <person name="Cheng C."/>
            <person name="Correa L.G."/>
            <person name="Dacre M."/>
            <person name="DeBarry J."/>
            <person name="Dreyer I."/>
            <person name="Elias M."/>
            <person name="Engstrom E.M."/>
            <person name="Estelle M."/>
            <person name="Feng L."/>
            <person name="Finet C."/>
            <person name="Floyd S.K."/>
            <person name="Frommer W.B."/>
            <person name="Fujita T."/>
            <person name="Gramzow L."/>
            <person name="Gutensohn M."/>
            <person name="Harholt J."/>
            <person name="Hattori M."/>
            <person name="Heyl A."/>
            <person name="Hirai T."/>
            <person name="Hiwatashi Y."/>
            <person name="Ishikawa M."/>
            <person name="Iwata M."/>
            <person name="Karol K.G."/>
            <person name="Koehler B."/>
            <person name="Kolukisaoglu U."/>
            <person name="Kubo M."/>
            <person name="Kurata T."/>
            <person name="Lalonde S."/>
            <person name="Li K."/>
            <person name="Li Y."/>
            <person name="Litt A."/>
            <person name="Lyons E."/>
            <person name="Manning G."/>
            <person name="Maruyama T."/>
            <person name="Michael T.P."/>
            <person name="Mikami K."/>
            <person name="Miyazaki S."/>
            <person name="Morinaga S."/>
            <person name="Murata T."/>
            <person name="Mueller-Roeber B."/>
            <person name="Nelson D.R."/>
            <person name="Obara M."/>
            <person name="Oguri Y."/>
            <person name="Olmstead R.G."/>
            <person name="Onodera N."/>
            <person name="Petersen B.L."/>
            <person name="Pils B."/>
            <person name="Prigge M."/>
            <person name="Rensing S.A."/>
            <person name="Riano-Pachon D.M."/>
            <person name="Roberts A.W."/>
            <person name="Sato Y."/>
            <person name="Scheller H.V."/>
            <person name="Schulz B."/>
            <person name="Schulz C."/>
            <person name="Shakirov E.V."/>
            <person name="Shibagaki N."/>
            <person name="Shinohara N."/>
            <person name="Shippen D.E."/>
            <person name="Soerensen I."/>
            <person name="Sotooka R."/>
            <person name="Sugimoto N."/>
            <person name="Sugita M."/>
            <person name="Sumikawa N."/>
            <person name="Tanurdzic M."/>
            <person name="Theissen G."/>
            <person name="Ulvskov P."/>
            <person name="Wakazuki S."/>
            <person name="Weng J.K."/>
            <person name="Willats W.W."/>
            <person name="Wipf D."/>
            <person name="Wolf P.G."/>
            <person name="Yang L."/>
            <person name="Zimmer A.D."/>
            <person name="Zhu Q."/>
            <person name="Mitros T."/>
            <person name="Hellsten U."/>
            <person name="Loque D."/>
            <person name="Otillar R."/>
            <person name="Salamov A."/>
            <person name="Schmutz J."/>
            <person name="Shapiro H."/>
            <person name="Lindquist E."/>
            <person name="Lucas S."/>
            <person name="Rokhsar D."/>
            <person name="Grigoriev I.V."/>
        </authorList>
    </citation>
    <scope>NUCLEOTIDE SEQUENCE [LARGE SCALE GENOMIC DNA]</scope>
</reference>
<dbReference type="InterPro" id="IPR044861">
    <property type="entry name" value="IPNS-like_FE2OG_OXY"/>
</dbReference>
<proteinExistence type="inferred from homology"/>